<evidence type="ECO:0000256" key="5">
    <source>
        <dbReference type="ARBA" id="ARBA00022807"/>
    </source>
</evidence>
<evidence type="ECO:0000256" key="4">
    <source>
        <dbReference type="ARBA" id="ARBA00022801"/>
    </source>
</evidence>
<keyword evidence="7" id="KW-1015">Disulfide bond</keyword>
<organism evidence="10">
    <name type="scientific">Lygus hesperus</name>
    <name type="common">Western plant bug</name>
    <dbReference type="NCBI Taxonomy" id="30085"/>
    <lineage>
        <taxon>Eukaryota</taxon>
        <taxon>Metazoa</taxon>
        <taxon>Ecdysozoa</taxon>
        <taxon>Arthropoda</taxon>
        <taxon>Hexapoda</taxon>
        <taxon>Insecta</taxon>
        <taxon>Pterygota</taxon>
        <taxon>Neoptera</taxon>
        <taxon>Paraneoptera</taxon>
        <taxon>Hemiptera</taxon>
        <taxon>Heteroptera</taxon>
        <taxon>Panheteroptera</taxon>
        <taxon>Cimicomorpha</taxon>
        <taxon>Miridae</taxon>
        <taxon>Mirini</taxon>
        <taxon>Lygus</taxon>
    </lineage>
</organism>
<gene>
    <name evidence="10" type="primary">CTSB_2</name>
    <name evidence="10" type="ORF">CM83_41393</name>
</gene>
<dbReference type="Pfam" id="PF08127">
    <property type="entry name" value="Propeptide_C1"/>
    <property type="match status" value="1"/>
</dbReference>
<evidence type="ECO:0000256" key="1">
    <source>
        <dbReference type="ARBA" id="ARBA00008455"/>
    </source>
</evidence>
<sequence length="337" mass="37142">MLRLGLFVCFVVTVSGLEPVEDTRYYVELVNSANTTWTAGYNFENSSVEYLRQFLGTEVNQFQHLLPNFESAGGDEDIEIPTSFDASKKWPKCPHIKHVRDQSACGSCWAVSLASVLTDRLCIASGGTFRAPMSAEYLMSCCAECSNGNGCQGGNHAVAWVFAKTQGIVTGGDYHSHIGCQPYQLQPCGHSADSKRVSCGELLPSVKAPVCENTKCLNPFYKKNTFSKDHKFVKEAYVITNDEKAIQREILQRGPVAAGFVVYADFPSYKSGVYHRMSETAVGGHGVKIIGWGTEGGVDYWLVVNSWNTDWGEKGLFKIRRMTAGVDFEQMITFGVV</sequence>
<dbReference type="Gene3D" id="3.90.70.10">
    <property type="entry name" value="Cysteine proteinases"/>
    <property type="match status" value="1"/>
</dbReference>
<feature type="domain" description="Peptidase C1A papain C-terminal" evidence="9">
    <location>
        <begin position="80"/>
        <end position="336"/>
    </location>
</feature>
<dbReference type="PANTHER" id="PTHR12411">
    <property type="entry name" value="CYSTEINE PROTEASE FAMILY C1-RELATED"/>
    <property type="match status" value="1"/>
</dbReference>
<keyword evidence="4" id="KW-0378">Hydrolase</keyword>
<keyword evidence="2" id="KW-0645">Protease</keyword>
<keyword evidence="6" id="KW-0865">Zymogen</keyword>
<dbReference type="SUPFAM" id="SSF54001">
    <property type="entry name" value="Cysteine proteinases"/>
    <property type="match status" value="1"/>
</dbReference>
<dbReference type="InterPro" id="IPR012599">
    <property type="entry name" value="Propeptide_C1A"/>
</dbReference>
<dbReference type="CDD" id="cd02620">
    <property type="entry name" value="Peptidase_C1A_CathepsinB"/>
    <property type="match status" value="1"/>
</dbReference>
<dbReference type="EMBL" id="GBHO01030924">
    <property type="protein sequence ID" value="JAG12680.1"/>
    <property type="molecule type" value="Transcribed_RNA"/>
</dbReference>
<evidence type="ECO:0000256" key="2">
    <source>
        <dbReference type="ARBA" id="ARBA00022670"/>
    </source>
</evidence>
<dbReference type="InterPro" id="IPR013128">
    <property type="entry name" value="Peptidase_C1A"/>
</dbReference>
<dbReference type="InterPro" id="IPR000668">
    <property type="entry name" value="Peptidase_C1A_C"/>
</dbReference>
<accession>A0A0A9X6I5</accession>
<feature type="signal peptide" evidence="8">
    <location>
        <begin position="1"/>
        <end position="16"/>
    </location>
</feature>
<reference evidence="10" key="1">
    <citation type="journal article" date="2014" name="PLoS ONE">
        <title>Transcriptome-Based Identification of ABC Transporters in the Western Tarnished Plant Bug Lygus hesperus.</title>
        <authorList>
            <person name="Hull J.J."/>
            <person name="Chaney K."/>
            <person name="Geib S.M."/>
            <person name="Fabrick J.A."/>
            <person name="Brent C.S."/>
            <person name="Walsh D."/>
            <person name="Lavine L.C."/>
        </authorList>
    </citation>
    <scope>NUCLEOTIDE SEQUENCE</scope>
</reference>
<evidence type="ECO:0000256" key="3">
    <source>
        <dbReference type="ARBA" id="ARBA00022729"/>
    </source>
</evidence>
<evidence type="ECO:0000256" key="8">
    <source>
        <dbReference type="SAM" id="SignalP"/>
    </source>
</evidence>
<protein>
    <submittedName>
        <fullName evidence="10">Cathepsin B</fullName>
    </submittedName>
</protein>
<feature type="chain" id="PRO_5018578405" evidence="8">
    <location>
        <begin position="17"/>
        <end position="337"/>
    </location>
</feature>
<dbReference type="GO" id="GO:0006508">
    <property type="term" value="P:proteolysis"/>
    <property type="evidence" value="ECO:0007669"/>
    <property type="project" value="UniProtKB-KW"/>
</dbReference>
<dbReference type="PRINTS" id="PR00705">
    <property type="entry name" value="PAPAIN"/>
</dbReference>
<evidence type="ECO:0000259" key="9">
    <source>
        <dbReference type="SMART" id="SM00645"/>
    </source>
</evidence>
<evidence type="ECO:0000313" key="10">
    <source>
        <dbReference type="EMBL" id="JAG12680.1"/>
    </source>
</evidence>
<dbReference type="PROSITE" id="PS00639">
    <property type="entry name" value="THIOL_PROTEASE_HIS"/>
    <property type="match status" value="1"/>
</dbReference>
<reference evidence="10" key="2">
    <citation type="submission" date="2014-07" db="EMBL/GenBank/DDBJ databases">
        <authorList>
            <person name="Hull J."/>
        </authorList>
    </citation>
    <scope>NUCLEOTIDE SEQUENCE</scope>
</reference>
<evidence type="ECO:0000256" key="6">
    <source>
        <dbReference type="ARBA" id="ARBA00023145"/>
    </source>
</evidence>
<dbReference type="FunFam" id="3.90.70.10:FF:000031">
    <property type="entry name" value="Cathepsin B"/>
    <property type="match status" value="1"/>
</dbReference>
<dbReference type="GO" id="GO:0004197">
    <property type="term" value="F:cysteine-type endopeptidase activity"/>
    <property type="evidence" value="ECO:0007669"/>
    <property type="project" value="InterPro"/>
</dbReference>
<dbReference type="AlphaFoldDB" id="A0A0A9X6I5"/>
<proteinExistence type="inferred from homology"/>
<comment type="similarity">
    <text evidence="1">Belongs to the peptidase C1 family.</text>
</comment>
<keyword evidence="5" id="KW-0788">Thiol protease</keyword>
<dbReference type="InterPro" id="IPR025660">
    <property type="entry name" value="Pept_his_AS"/>
</dbReference>
<keyword evidence="3 8" id="KW-0732">Signal</keyword>
<evidence type="ECO:0000256" key="7">
    <source>
        <dbReference type="ARBA" id="ARBA00023157"/>
    </source>
</evidence>
<dbReference type="Pfam" id="PF00112">
    <property type="entry name" value="Peptidase_C1"/>
    <property type="match status" value="1"/>
</dbReference>
<dbReference type="InterPro" id="IPR038765">
    <property type="entry name" value="Papain-like_cys_pep_sf"/>
</dbReference>
<dbReference type="SMART" id="SM00645">
    <property type="entry name" value="Pept_C1"/>
    <property type="match status" value="1"/>
</dbReference>
<name>A0A0A9X6I5_LYGHE</name>